<evidence type="ECO:0008006" key="3">
    <source>
        <dbReference type="Google" id="ProtNLM"/>
    </source>
</evidence>
<dbReference type="RefSeq" id="XP_020908406.1">
    <property type="nucleotide sequence ID" value="XM_021052747.2"/>
</dbReference>
<reference evidence="1" key="1">
    <citation type="submission" date="2022-11" db="UniProtKB">
        <authorList>
            <consortium name="EnsemblMetazoa"/>
        </authorList>
    </citation>
    <scope>IDENTIFICATION</scope>
</reference>
<dbReference type="Proteomes" id="UP000887567">
    <property type="component" value="Unplaced"/>
</dbReference>
<dbReference type="EnsemblMetazoa" id="XM_021052747.2">
    <property type="protein sequence ID" value="XP_020908406.1"/>
    <property type="gene ID" value="LOC110246401"/>
</dbReference>
<dbReference type="GeneID" id="110246401"/>
<dbReference type="OrthoDB" id="5984880at2759"/>
<dbReference type="Gene3D" id="3.40.50.150">
    <property type="entry name" value="Vaccinia Virus protein VP39"/>
    <property type="match status" value="1"/>
</dbReference>
<accession>A0A913XQ31</accession>
<proteinExistence type="predicted"/>
<dbReference type="SUPFAM" id="SSF53335">
    <property type="entry name" value="S-adenosyl-L-methionine-dependent methyltransferases"/>
    <property type="match status" value="1"/>
</dbReference>
<dbReference type="InterPro" id="IPR029063">
    <property type="entry name" value="SAM-dependent_MTases_sf"/>
</dbReference>
<evidence type="ECO:0000313" key="1">
    <source>
        <dbReference type="EnsemblMetazoa" id="XP_020908406.1"/>
    </source>
</evidence>
<sequence>MDVLTEKIKLNAMGKYCKGEEYTKSYKVFLEKSQQHSRLGKNLRCYLPVAMEGVHITTDACRVLSIGSGDGEVDLKVLKVLKEVTKKRIFCRVIEPNEYSLNKYKTSIESLSPNDDMTFDINKPKTFQKYMTESLADQDQFDVVHFLHSIYYMDFEEALTHCYEKELGESGLIVCVFAADDIMFEAKQKLFGICQPNQSISQVVKQQGWKYQEYKDEYMLDVTEVMNDQSETGNLLLDFLTQTTNFRRSADHQMTKAILDVIDDLSIQKDGKLFCKKVDYYTFIFK</sequence>
<dbReference type="OMA" id="HFEWHEG"/>
<evidence type="ECO:0000313" key="2">
    <source>
        <dbReference type="Proteomes" id="UP000887567"/>
    </source>
</evidence>
<protein>
    <recommendedName>
        <fullName evidence="3">Histamine N-methyltransferase</fullName>
    </recommendedName>
</protein>
<dbReference type="AlphaFoldDB" id="A0A913XQ31"/>
<dbReference type="KEGG" id="epa:110246401"/>
<organism evidence="1 2">
    <name type="scientific">Exaiptasia diaphana</name>
    <name type="common">Tropical sea anemone</name>
    <name type="synonym">Aiptasia pulchella</name>
    <dbReference type="NCBI Taxonomy" id="2652724"/>
    <lineage>
        <taxon>Eukaryota</taxon>
        <taxon>Metazoa</taxon>
        <taxon>Cnidaria</taxon>
        <taxon>Anthozoa</taxon>
        <taxon>Hexacorallia</taxon>
        <taxon>Actiniaria</taxon>
        <taxon>Aiptasiidae</taxon>
        <taxon>Exaiptasia</taxon>
    </lineage>
</organism>
<name>A0A913XQ31_EXADI</name>
<keyword evidence="2" id="KW-1185">Reference proteome</keyword>